<dbReference type="InterPro" id="IPR018461">
    <property type="entry name" value="Na/H_Antiport_NhaC-like_C"/>
</dbReference>
<feature type="transmembrane region" description="Helical" evidence="6">
    <location>
        <begin position="143"/>
        <end position="162"/>
    </location>
</feature>
<evidence type="ECO:0000313" key="9">
    <source>
        <dbReference type="Proteomes" id="UP000033633"/>
    </source>
</evidence>
<organism evidence="8 9">
    <name type="scientific">Photobacterium halotolerans</name>
    <dbReference type="NCBI Taxonomy" id="265726"/>
    <lineage>
        <taxon>Bacteria</taxon>
        <taxon>Pseudomonadati</taxon>
        <taxon>Pseudomonadota</taxon>
        <taxon>Gammaproteobacteria</taxon>
        <taxon>Vibrionales</taxon>
        <taxon>Vibrionaceae</taxon>
        <taxon>Photobacterium</taxon>
    </lineage>
</organism>
<evidence type="ECO:0000256" key="2">
    <source>
        <dbReference type="ARBA" id="ARBA00022475"/>
    </source>
</evidence>
<dbReference type="PATRIC" id="fig|265726.11.peg.4480"/>
<accession>A0A0F5VBT8</accession>
<feature type="transmembrane region" description="Helical" evidence="6">
    <location>
        <begin position="45"/>
        <end position="63"/>
    </location>
</feature>
<feature type="domain" description="Na+/H+ antiporter NhaC-like C-terminal" evidence="7">
    <location>
        <begin position="213"/>
        <end position="490"/>
    </location>
</feature>
<evidence type="ECO:0000256" key="5">
    <source>
        <dbReference type="ARBA" id="ARBA00023136"/>
    </source>
</evidence>
<dbReference type="EMBL" id="JWYV01000009">
    <property type="protein sequence ID" value="KKC99573.1"/>
    <property type="molecule type" value="Genomic_DNA"/>
</dbReference>
<keyword evidence="2" id="KW-1003">Cell membrane</keyword>
<comment type="caution">
    <text evidence="8">The sequence shown here is derived from an EMBL/GenBank/DDBJ whole genome shotgun (WGS) entry which is preliminary data.</text>
</comment>
<feature type="transmembrane region" description="Helical" evidence="6">
    <location>
        <begin position="289"/>
        <end position="308"/>
    </location>
</feature>
<dbReference type="AlphaFoldDB" id="A0A0F5VBT8"/>
<feature type="transmembrane region" description="Helical" evidence="6">
    <location>
        <begin position="21"/>
        <end position="39"/>
    </location>
</feature>
<dbReference type="PANTHER" id="PTHR43478">
    <property type="entry name" value="NA+/H+ ANTIPORTER-RELATED"/>
    <property type="match status" value="1"/>
</dbReference>
<name>A0A0F5VBT8_9GAMM</name>
<feature type="transmembrane region" description="Helical" evidence="6">
    <location>
        <begin position="314"/>
        <end position="331"/>
    </location>
</feature>
<dbReference type="GO" id="GO:0005886">
    <property type="term" value="C:plasma membrane"/>
    <property type="evidence" value="ECO:0007669"/>
    <property type="project" value="UniProtKB-SubCell"/>
</dbReference>
<feature type="transmembrane region" description="Helical" evidence="6">
    <location>
        <begin position="384"/>
        <end position="404"/>
    </location>
</feature>
<dbReference type="OrthoDB" id="9762978at2"/>
<feature type="transmembrane region" description="Helical" evidence="6">
    <location>
        <begin position="183"/>
        <end position="209"/>
    </location>
</feature>
<dbReference type="Proteomes" id="UP000033633">
    <property type="component" value="Unassembled WGS sequence"/>
</dbReference>
<dbReference type="STRING" id="265726.KY46_11600"/>
<comment type="subcellular location">
    <subcellularLocation>
        <location evidence="1">Cell membrane</location>
        <topology evidence="1">Multi-pass membrane protein</topology>
    </subcellularLocation>
</comment>
<proteinExistence type="predicted"/>
<keyword evidence="4 6" id="KW-1133">Transmembrane helix</keyword>
<keyword evidence="5 6" id="KW-0472">Membrane</keyword>
<evidence type="ECO:0000259" key="7">
    <source>
        <dbReference type="Pfam" id="PF03553"/>
    </source>
</evidence>
<dbReference type="Pfam" id="PF03553">
    <property type="entry name" value="Na_H_antiporter"/>
    <property type="match status" value="1"/>
</dbReference>
<keyword evidence="9" id="KW-1185">Reference proteome</keyword>
<feature type="transmembrane region" description="Helical" evidence="6">
    <location>
        <begin position="411"/>
        <end position="437"/>
    </location>
</feature>
<feature type="transmembrane region" description="Helical" evidence="6">
    <location>
        <begin position="343"/>
        <end position="364"/>
    </location>
</feature>
<evidence type="ECO:0000256" key="3">
    <source>
        <dbReference type="ARBA" id="ARBA00022692"/>
    </source>
</evidence>
<evidence type="ECO:0000256" key="4">
    <source>
        <dbReference type="ARBA" id="ARBA00022989"/>
    </source>
</evidence>
<evidence type="ECO:0000313" key="8">
    <source>
        <dbReference type="EMBL" id="KKC99573.1"/>
    </source>
</evidence>
<evidence type="ECO:0000256" key="1">
    <source>
        <dbReference type="ARBA" id="ARBA00004651"/>
    </source>
</evidence>
<sequence>MTVKTPALDAPQKPNAKSMSVILAIAGIIGTFAMIGNTHEAGTPYGWYSLLPTLFVLAVALLTHRTVEALFSGAIVGLIMIDPQQIVGNVVDMSMTVMMDETIAWLILVCGLMGGLITMLEKGGSILSFSEALVTKVKSKRQSMVLTFVLGILVFIDDYLNAIAISSSMKRITDSYKISREKLAYLVDSTAAPVCILLPISTWAIFFSSLLEDNDIAEAGKGIGAYIEAIPYMAYGWVTLLVVFLVATGKIPDLGAMKAAEKRAQNGQVQPDGGVDIAMGEDVKAHSNSTVGVLNFALPMIVLVAASWYFDIDLLAGVFVAMIFTMFLYGVQRLMPVNTMFEAVYDGIKIMMLPLATVIAGFMLKNVNDQLGLTTYVIETVSPYLSAQMFPAIIFLVMAALVFATASSWGLFAVAMPIVFPLGAHLGVPVSITIGALLSASAAGSHSCFFSDSTVLSAQGSGCTAMQHALTQIPYALIGIVATAVFFLVIA</sequence>
<gene>
    <name evidence="8" type="ORF">KY46_11600</name>
</gene>
<keyword evidence="3 6" id="KW-0812">Transmembrane</keyword>
<feature type="transmembrane region" description="Helical" evidence="6">
    <location>
        <begin position="473"/>
        <end position="490"/>
    </location>
</feature>
<evidence type="ECO:0000256" key="6">
    <source>
        <dbReference type="SAM" id="Phobius"/>
    </source>
</evidence>
<protein>
    <submittedName>
        <fullName evidence="8">Sodium:proton antiporter</fullName>
    </submittedName>
</protein>
<feature type="transmembrane region" description="Helical" evidence="6">
    <location>
        <begin position="103"/>
        <end position="120"/>
    </location>
</feature>
<dbReference type="RefSeq" id="WP_046220805.1">
    <property type="nucleotide sequence ID" value="NZ_JWYV01000009.1"/>
</dbReference>
<feature type="transmembrane region" description="Helical" evidence="6">
    <location>
        <begin position="229"/>
        <end position="248"/>
    </location>
</feature>
<reference evidence="8 9" key="1">
    <citation type="submission" date="2014-12" db="EMBL/GenBank/DDBJ databases">
        <title>Mercury Reductase activity and rhizosphere competence traits in the genome of root associated Photobacterium halotolerans MELD1.</title>
        <authorList>
            <person name="Mathew D.C."/>
            <person name="Huang C.-C."/>
        </authorList>
    </citation>
    <scope>NUCLEOTIDE SEQUENCE [LARGE SCALE GENOMIC DNA]</scope>
    <source>
        <strain evidence="8 9">MELD1</strain>
    </source>
</reference>
<dbReference type="PANTHER" id="PTHR43478:SF1">
    <property type="entry name" value="NA+_H+ ANTIPORTER NHAC-LIKE C-TERMINAL DOMAIN-CONTAINING PROTEIN"/>
    <property type="match status" value="1"/>
</dbReference>